<evidence type="ECO:0000313" key="11">
    <source>
        <dbReference type="EMBL" id="OGG54474.1"/>
    </source>
</evidence>
<sequence length="821" mass="88881">MKVNRRDFLTFAGFTAAGVTLGRLGRDRILARETFKGSSGDGPGVEQWTRSVCGQCPAGCGVQVRLVDGRPVKIEGNALCPVSRGRLCPKGAAGLQALYDPDRLVGPVRRVGPRGSGRWERIDWGEAVRAVATRLSALRQQGRPQGLVYLTGRQPGMMGQALRRFCEAYGSPNLLEAPDLYDEASALVAWVTQGVAAPFGYDLEQTNYLLSFGSPILEAWRSPVWANRAYGRLRRGRPGRRGRFVQVESRLSPTAAKADEWVPIHPGTEAALALGIAHVLVREGRYDEAFVRDRTFGFDDWTDEAGQRHIGFRTLVLSDYDPEAVSAITGVPGVTILRLAREFSAVRPAVAIGEGGVLSRDAYSQFAVHCLNALVGCLGSPGGVVIQQSPPLQPLPPVERDEGARLGLSRPRIDGADPSLWPVTPASLPALAEAILDGRPYPVEALLLDGSAPLRACPAWGRLEQALGKVPFVVSFSPYLDERGAFADLILPDHTPLEKWQDAVPTPWAGPPAVGVGQPALPPLLDTRHTGEVVAEIARGIGGGVAAAFPYQDYREVILHGLRGLYDAQRGMAYSPPFESAWISQLEHGGWWAPGAGSFEEFWAQVVDRGGWWDPAPTHGSGHLRFETPSGRFEFFSQTLRGALAKRTGGAEAALVGLFEEDRLHARGDRAYLPYYEPVPWVGEERDYPLFLNVFEVPALGGARDSNQPFLLEILGPHLQARWETWAEIHPATAKAQGIAEGDRVWVESPLGRVQARARLYAGAMQNVVSLPLGLGAPGGGRWSRGRGANPARILAASRAPFVGIPTGWTTRVKLERASHA</sequence>
<name>A0A1F6CZ74_HANXR</name>
<dbReference type="SUPFAM" id="SSF53706">
    <property type="entry name" value="Formate dehydrogenase/DMSO reductase, domains 1-3"/>
    <property type="match status" value="1"/>
</dbReference>
<dbReference type="SUPFAM" id="SSF50692">
    <property type="entry name" value="ADC-like"/>
    <property type="match status" value="1"/>
</dbReference>
<dbReference type="GO" id="GO:0046872">
    <property type="term" value="F:metal ion binding"/>
    <property type="evidence" value="ECO:0007669"/>
    <property type="project" value="UniProtKB-KW"/>
</dbReference>
<keyword evidence="7" id="KW-0560">Oxidoreductase</keyword>
<evidence type="ECO:0000313" key="12">
    <source>
        <dbReference type="Proteomes" id="UP000178606"/>
    </source>
</evidence>
<keyword evidence="8" id="KW-0408">Iron</keyword>
<dbReference type="PROSITE" id="PS51669">
    <property type="entry name" value="4FE4S_MOW_BIS_MGD"/>
    <property type="match status" value="1"/>
</dbReference>
<evidence type="ECO:0000259" key="10">
    <source>
        <dbReference type="PROSITE" id="PS51669"/>
    </source>
</evidence>
<dbReference type="GO" id="GO:0051539">
    <property type="term" value="F:4 iron, 4 sulfur cluster binding"/>
    <property type="evidence" value="ECO:0007669"/>
    <property type="project" value="UniProtKB-KW"/>
</dbReference>
<dbReference type="Gene3D" id="3.30.2070.10">
    <property type="entry name" value="Formate dehydrogenase/DMSO reductase"/>
    <property type="match status" value="1"/>
</dbReference>
<dbReference type="Gene3D" id="3.40.50.740">
    <property type="match status" value="1"/>
</dbReference>
<dbReference type="Pfam" id="PF04879">
    <property type="entry name" value="Molybdop_Fe4S4"/>
    <property type="match status" value="1"/>
</dbReference>
<keyword evidence="3" id="KW-0004">4Fe-4S</keyword>
<gene>
    <name evidence="11" type="ORF">A3F84_10985</name>
</gene>
<comment type="cofactor">
    <cofactor evidence="1">
        <name>Mo-bis(molybdopterin guanine dinucleotide)</name>
        <dbReference type="ChEBI" id="CHEBI:60539"/>
    </cofactor>
</comment>
<feature type="domain" description="4Fe-4S Mo/W bis-MGD-type" evidence="10">
    <location>
        <begin position="46"/>
        <end position="102"/>
    </location>
</feature>
<evidence type="ECO:0000256" key="1">
    <source>
        <dbReference type="ARBA" id="ARBA00001942"/>
    </source>
</evidence>
<dbReference type="InterPro" id="IPR006655">
    <property type="entry name" value="Mopterin_OxRdtase_prok_CS"/>
</dbReference>
<protein>
    <recommendedName>
        <fullName evidence="10">4Fe-4S Mo/W bis-MGD-type domain-containing protein</fullName>
    </recommendedName>
</protein>
<evidence type="ECO:0000256" key="4">
    <source>
        <dbReference type="ARBA" id="ARBA00022505"/>
    </source>
</evidence>
<dbReference type="SMART" id="SM00926">
    <property type="entry name" value="Molybdop_Fe4S4"/>
    <property type="match status" value="1"/>
</dbReference>
<dbReference type="Pfam" id="PF01568">
    <property type="entry name" value="Molydop_binding"/>
    <property type="match status" value="1"/>
</dbReference>
<evidence type="ECO:0000256" key="6">
    <source>
        <dbReference type="ARBA" id="ARBA00022729"/>
    </source>
</evidence>
<dbReference type="InterPro" id="IPR006311">
    <property type="entry name" value="TAT_signal"/>
</dbReference>
<dbReference type="GO" id="GO:0016491">
    <property type="term" value="F:oxidoreductase activity"/>
    <property type="evidence" value="ECO:0007669"/>
    <property type="project" value="UniProtKB-KW"/>
</dbReference>
<keyword evidence="4" id="KW-0500">Molybdenum</keyword>
<evidence type="ECO:0000256" key="8">
    <source>
        <dbReference type="ARBA" id="ARBA00023004"/>
    </source>
</evidence>
<organism evidence="11 12">
    <name type="scientific">Handelsmanbacteria sp. (strain RIFCSPLOWO2_12_FULL_64_10)</name>
    <dbReference type="NCBI Taxonomy" id="1817868"/>
    <lineage>
        <taxon>Bacteria</taxon>
        <taxon>Candidatus Handelsmaniibacteriota</taxon>
    </lineage>
</organism>
<dbReference type="InterPro" id="IPR006657">
    <property type="entry name" value="MoPterin_dinucl-bd_dom"/>
</dbReference>
<proteinExistence type="inferred from homology"/>
<dbReference type="PROSITE" id="PS00932">
    <property type="entry name" value="MOLYBDOPTERIN_PROK_3"/>
    <property type="match status" value="1"/>
</dbReference>
<comment type="similarity">
    <text evidence="2">Belongs to the prokaryotic molybdopterin-containing oxidoreductase family.</text>
</comment>
<evidence type="ECO:0000256" key="7">
    <source>
        <dbReference type="ARBA" id="ARBA00023002"/>
    </source>
</evidence>
<dbReference type="GO" id="GO:0043546">
    <property type="term" value="F:molybdopterin cofactor binding"/>
    <property type="evidence" value="ECO:0007669"/>
    <property type="project" value="InterPro"/>
</dbReference>
<accession>A0A1F6CZ74</accession>
<reference evidence="11 12" key="1">
    <citation type="journal article" date="2016" name="Nat. Commun.">
        <title>Thousands of microbial genomes shed light on interconnected biogeochemical processes in an aquifer system.</title>
        <authorList>
            <person name="Anantharaman K."/>
            <person name="Brown C.T."/>
            <person name="Hug L.A."/>
            <person name="Sharon I."/>
            <person name="Castelle C.J."/>
            <person name="Probst A.J."/>
            <person name="Thomas B.C."/>
            <person name="Singh A."/>
            <person name="Wilkins M.J."/>
            <person name="Karaoz U."/>
            <person name="Brodie E.L."/>
            <person name="Williams K.H."/>
            <person name="Hubbard S.S."/>
            <person name="Banfield J.F."/>
        </authorList>
    </citation>
    <scope>NUCLEOTIDE SEQUENCE [LARGE SCALE GENOMIC DNA]</scope>
    <source>
        <strain evidence="12">RIFCSPLOWO2_12_FULL_64_10</strain>
    </source>
</reference>
<dbReference type="InterPro" id="IPR006963">
    <property type="entry name" value="Mopterin_OxRdtase_4Fe-4S_dom"/>
</dbReference>
<dbReference type="InterPro" id="IPR050612">
    <property type="entry name" value="Prok_Mopterin_Oxidored"/>
</dbReference>
<dbReference type="AlphaFoldDB" id="A0A1F6CZ74"/>
<dbReference type="EMBL" id="MFKF01000102">
    <property type="protein sequence ID" value="OGG54474.1"/>
    <property type="molecule type" value="Genomic_DNA"/>
</dbReference>
<evidence type="ECO:0000256" key="3">
    <source>
        <dbReference type="ARBA" id="ARBA00022485"/>
    </source>
</evidence>
<dbReference type="InterPro" id="IPR006656">
    <property type="entry name" value="Mopterin_OxRdtase"/>
</dbReference>
<dbReference type="InterPro" id="IPR009010">
    <property type="entry name" value="Asp_de-COase-like_dom_sf"/>
</dbReference>
<dbReference type="Gene3D" id="2.20.25.90">
    <property type="entry name" value="ADC-like domains"/>
    <property type="match status" value="1"/>
</dbReference>
<dbReference type="Gene3D" id="2.40.40.20">
    <property type="match status" value="1"/>
</dbReference>
<keyword evidence="6" id="KW-0732">Signal</keyword>
<dbReference type="Pfam" id="PF00384">
    <property type="entry name" value="Molybdopterin"/>
    <property type="match status" value="1"/>
</dbReference>
<dbReference type="PROSITE" id="PS51318">
    <property type="entry name" value="TAT"/>
    <property type="match status" value="1"/>
</dbReference>
<dbReference type="PANTHER" id="PTHR43742">
    <property type="entry name" value="TRIMETHYLAMINE-N-OXIDE REDUCTASE"/>
    <property type="match status" value="1"/>
</dbReference>
<evidence type="ECO:0000256" key="2">
    <source>
        <dbReference type="ARBA" id="ARBA00010312"/>
    </source>
</evidence>
<dbReference type="Proteomes" id="UP000178606">
    <property type="component" value="Unassembled WGS sequence"/>
</dbReference>
<keyword evidence="9" id="KW-0411">Iron-sulfur</keyword>
<dbReference type="PANTHER" id="PTHR43742:SF9">
    <property type="entry name" value="TETRATHIONATE REDUCTASE SUBUNIT A"/>
    <property type="match status" value="1"/>
</dbReference>
<evidence type="ECO:0000256" key="9">
    <source>
        <dbReference type="ARBA" id="ARBA00023014"/>
    </source>
</evidence>
<keyword evidence="5" id="KW-0479">Metal-binding</keyword>
<comment type="caution">
    <text evidence="11">The sequence shown here is derived from an EMBL/GenBank/DDBJ whole genome shotgun (WGS) entry which is preliminary data.</text>
</comment>
<evidence type="ECO:0000256" key="5">
    <source>
        <dbReference type="ARBA" id="ARBA00022723"/>
    </source>
</evidence>
<dbReference type="Gene3D" id="3.40.228.10">
    <property type="entry name" value="Dimethylsulfoxide Reductase, domain 2"/>
    <property type="match status" value="1"/>
</dbReference>